<evidence type="ECO:0000313" key="2">
    <source>
        <dbReference type="EMBL" id="GAO47020.1"/>
    </source>
</evidence>
<accession>A0A0E9NC86</accession>
<dbReference type="EMBL" id="BACD03000006">
    <property type="protein sequence ID" value="GAO47020.1"/>
    <property type="molecule type" value="Genomic_DNA"/>
</dbReference>
<gene>
    <name evidence="2" type="ORF">G7K_1234-t1</name>
</gene>
<sequence length="107" mass="12501">MFTKVPTFPLFHLTKFFPRTKPLTYLMTFMDHLKHPFHPARAAEEAEMREDDRLEAEHMAREREEKARRQSAGSNTSSGTPSNHQEQMLHGMKMSHDAHMTRPDVPI</sequence>
<evidence type="ECO:0000313" key="3">
    <source>
        <dbReference type="Proteomes" id="UP000033140"/>
    </source>
</evidence>
<organism evidence="2 3">
    <name type="scientific">Saitoella complicata (strain BCRC 22490 / CBS 7301 / JCM 7358 / NBRC 10748 / NRRL Y-17804)</name>
    <dbReference type="NCBI Taxonomy" id="698492"/>
    <lineage>
        <taxon>Eukaryota</taxon>
        <taxon>Fungi</taxon>
        <taxon>Dikarya</taxon>
        <taxon>Ascomycota</taxon>
        <taxon>Taphrinomycotina</taxon>
        <taxon>Taphrinomycotina incertae sedis</taxon>
        <taxon>Saitoella</taxon>
    </lineage>
</organism>
<keyword evidence="3" id="KW-1185">Reference proteome</keyword>
<name>A0A0E9NC86_SAICN</name>
<dbReference type="AlphaFoldDB" id="A0A0E9NC86"/>
<reference evidence="2 3" key="2">
    <citation type="journal article" date="2014" name="J. Gen. Appl. Microbiol.">
        <title>The early diverging ascomycetous budding yeast Saitoella complicata has three histone deacetylases belonging to the Clr6, Hos2, and Rpd3 lineages.</title>
        <authorList>
            <person name="Nishida H."/>
            <person name="Matsumoto T."/>
            <person name="Kondo S."/>
            <person name="Hamamoto M."/>
            <person name="Yoshikawa H."/>
        </authorList>
    </citation>
    <scope>NUCLEOTIDE SEQUENCE [LARGE SCALE GENOMIC DNA]</scope>
    <source>
        <strain evidence="2 3">NRRL Y-17804</strain>
    </source>
</reference>
<reference evidence="2 3" key="1">
    <citation type="journal article" date="2011" name="J. Gen. Appl. Microbiol.">
        <title>Draft genome sequencing of the enigmatic yeast Saitoella complicata.</title>
        <authorList>
            <person name="Nishida H."/>
            <person name="Hamamoto M."/>
            <person name="Sugiyama J."/>
        </authorList>
    </citation>
    <scope>NUCLEOTIDE SEQUENCE [LARGE SCALE GENOMIC DNA]</scope>
    <source>
        <strain evidence="2 3">NRRL Y-17804</strain>
    </source>
</reference>
<feature type="compositionally biased region" description="Basic and acidic residues" evidence="1">
    <location>
        <begin position="94"/>
        <end position="107"/>
    </location>
</feature>
<protein>
    <submittedName>
        <fullName evidence="2">Uncharacterized protein</fullName>
    </submittedName>
</protein>
<evidence type="ECO:0000256" key="1">
    <source>
        <dbReference type="SAM" id="MobiDB-lite"/>
    </source>
</evidence>
<reference evidence="2 3" key="3">
    <citation type="journal article" date="2015" name="Genome Announc.">
        <title>Draft Genome Sequence of the Archiascomycetous Yeast Saitoella complicata.</title>
        <authorList>
            <person name="Yamauchi K."/>
            <person name="Kondo S."/>
            <person name="Hamamoto M."/>
            <person name="Takahashi Y."/>
            <person name="Ogura Y."/>
            <person name="Hayashi T."/>
            <person name="Nishida H."/>
        </authorList>
    </citation>
    <scope>NUCLEOTIDE SEQUENCE [LARGE SCALE GENOMIC DNA]</scope>
    <source>
        <strain evidence="2 3">NRRL Y-17804</strain>
    </source>
</reference>
<comment type="caution">
    <text evidence="2">The sequence shown here is derived from an EMBL/GenBank/DDBJ whole genome shotgun (WGS) entry which is preliminary data.</text>
</comment>
<feature type="compositionally biased region" description="Basic and acidic residues" evidence="1">
    <location>
        <begin position="41"/>
        <end position="68"/>
    </location>
</feature>
<proteinExistence type="predicted"/>
<dbReference type="Proteomes" id="UP000033140">
    <property type="component" value="Unassembled WGS sequence"/>
</dbReference>
<feature type="compositionally biased region" description="Polar residues" evidence="1">
    <location>
        <begin position="71"/>
        <end position="86"/>
    </location>
</feature>
<feature type="region of interest" description="Disordered" evidence="1">
    <location>
        <begin position="41"/>
        <end position="107"/>
    </location>
</feature>